<sequence>MKKYWYTSLLAFSLLIAAIASTLPASVYSIVTSVSVRVCSNGQETAENINAEFPAGKYAPLETIQAENERPQEPAIHDTAPVIPKHSAHKNDSSENVSMEVSSSDSIDSTPGPATSAPQTPAATSIGPGYIPPSPDFTGVLFIGDSRTVGLSEYGDLGNAEIFANSGMSVFNLFESTVRTKSGKKQDLDEVLFQQQYHTIYLMLGINELGYDYSSIIRKYQSVVDIIKTRQPNAVIVLGANLHVTAEKSSSSSIYTNEKINQINSGIRAIAENSDCCYIDVNSIFDDENGALKTSYSTDGSHVLGKYYSVWTDWLKGESPDT</sequence>
<dbReference type="RefSeq" id="WP_165643171.1">
    <property type="nucleotide sequence ID" value="NZ_JAAITT010000069.1"/>
</dbReference>
<dbReference type="Proteomes" id="UP000669239">
    <property type="component" value="Unassembled WGS sequence"/>
</dbReference>
<reference evidence="3 4" key="1">
    <citation type="journal article" date="2020" name="Cell Host Microbe">
        <title>Functional and Genomic Variation between Human-Derived Isolates of Lachnospiraceae Reveals Inter- and Intra-Species Diversity.</title>
        <authorList>
            <person name="Sorbara M.T."/>
            <person name="Littmann E.R."/>
            <person name="Fontana E."/>
            <person name="Moody T.U."/>
            <person name="Kohout C.E."/>
            <person name="Gjonbalaj M."/>
            <person name="Eaton V."/>
            <person name="Seok R."/>
            <person name="Leiner I.M."/>
            <person name="Pamer E.G."/>
        </authorList>
    </citation>
    <scope>NUCLEOTIDE SEQUENCE [LARGE SCALE GENOMIC DNA]</scope>
    <source>
        <strain evidence="3 4">MSK.1.17</strain>
    </source>
</reference>
<comment type="caution">
    <text evidence="3">The sequence shown here is derived from an EMBL/GenBank/DDBJ whole genome shotgun (WGS) entry which is preliminary data.</text>
</comment>
<keyword evidence="4" id="KW-1185">Reference proteome</keyword>
<feature type="compositionally biased region" description="Low complexity" evidence="1">
    <location>
        <begin position="94"/>
        <end position="125"/>
    </location>
</feature>
<evidence type="ECO:0000313" key="3">
    <source>
        <dbReference type="EMBL" id="NSJ52388.1"/>
    </source>
</evidence>
<feature type="domain" description="SGNH hydrolase-type esterase" evidence="2">
    <location>
        <begin position="142"/>
        <end position="302"/>
    </location>
</feature>
<feature type="region of interest" description="Disordered" evidence="1">
    <location>
        <begin position="80"/>
        <end position="129"/>
    </location>
</feature>
<name>A0ABX2HWD7_9FIRM</name>
<protein>
    <recommendedName>
        <fullName evidence="2">SGNH hydrolase-type esterase domain-containing protein</fullName>
    </recommendedName>
</protein>
<dbReference type="Gene3D" id="3.40.50.1110">
    <property type="entry name" value="SGNH hydrolase"/>
    <property type="match status" value="1"/>
</dbReference>
<dbReference type="InterPro" id="IPR036514">
    <property type="entry name" value="SGNH_hydro_sf"/>
</dbReference>
<dbReference type="EMBL" id="JAAITT010000069">
    <property type="protein sequence ID" value="NSJ52388.1"/>
    <property type="molecule type" value="Genomic_DNA"/>
</dbReference>
<gene>
    <name evidence="3" type="ORF">G5B36_27445</name>
</gene>
<accession>A0ABX2HWD7</accession>
<organism evidence="3 4">
    <name type="scientific">Enterocloster aldenensis</name>
    <dbReference type="NCBI Taxonomy" id="358742"/>
    <lineage>
        <taxon>Bacteria</taxon>
        <taxon>Bacillati</taxon>
        <taxon>Bacillota</taxon>
        <taxon>Clostridia</taxon>
        <taxon>Lachnospirales</taxon>
        <taxon>Lachnospiraceae</taxon>
        <taxon>Enterocloster</taxon>
    </lineage>
</organism>
<dbReference type="SUPFAM" id="SSF52266">
    <property type="entry name" value="SGNH hydrolase"/>
    <property type="match status" value="1"/>
</dbReference>
<proteinExistence type="predicted"/>
<evidence type="ECO:0000259" key="2">
    <source>
        <dbReference type="Pfam" id="PF13472"/>
    </source>
</evidence>
<evidence type="ECO:0000256" key="1">
    <source>
        <dbReference type="SAM" id="MobiDB-lite"/>
    </source>
</evidence>
<evidence type="ECO:0000313" key="4">
    <source>
        <dbReference type="Proteomes" id="UP000669239"/>
    </source>
</evidence>
<dbReference type="InterPro" id="IPR013830">
    <property type="entry name" value="SGNH_hydro"/>
</dbReference>
<dbReference type="Pfam" id="PF13472">
    <property type="entry name" value="Lipase_GDSL_2"/>
    <property type="match status" value="1"/>
</dbReference>